<dbReference type="Proteomes" id="UP000311713">
    <property type="component" value="Unassembled WGS sequence"/>
</dbReference>
<protein>
    <submittedName>
        <fullName evidence="1">Uncharacterized protein</fullName>
    </submittedName>
</protein>
<evidence type="ECO:0000313" key="2">
    <source>
        <dbReference type="Proteomes" id="UP000311713"/>
    </source>
</evidence>
<proteinExistence type="predicted"/>
<dbReference type="EMBL" id="VDGT01000030">
    <property type="protein sequence ID" value="TNM25165.1"/>
    <property type="molecule type" value="Genomic_DNA"/>
</dbReference>
<sequence>MRPTTPADRSDTPPPVLWIGGPPCAGKTTVARVLARRHGLRWYNADARTWHHRDRAVAAGHPAAIRYERLPIPERWSAPMAERVAMSLHHERGPMVLDDVRALPPAPLTVAEGTPVTPRIVASRDRAVWLMPTPELQRARLRERGIDGGVGETYERLLTEIATQVERAGAPTLTVDGSLGVAETVAEVEARFADVLARGPRASSAVERAELIRHANLAVVAQYETFYTRAWARRLGDLTTTVLPFSCECARPDCDERIEIPVADFPDAPLLAPGHAPPP</sequence>
<dbReference type="RefSeq" id="WP_139649816.1">
    <property type="nucleotide sequence ID" value="NZ_BAAAZS010000026.1"/>
</dbReference>
<dbReference type="Gene3D" id="3.40.50.300">
    <property type="entry name" value="P-loop containing nucleotide triphosphate hydrolases"/>
    <property type="match status" value="1"/>
</dbReference>
<dbReference type="OrthoDB" id="3820382at2"/>
<comment type="caution">
    <text evidence="1">The sequence shown here is derived from an EMBL/GenBank/DDBJ whole genome shotgun (WGS) entry which is preliminary data.</text>
</comment>
<organism evidence="1 2">
    <name type="scientific">Streptomyces sedi</name>
    <dbReference type="NCBI Taxonomy" id="555059"/>
    <lineage>
        <taxon>Bacteria</taxon>
        <taxon>Bacillati</taxon>
        <taxon>Actinomycetota</taxon>
        <taxon>Actinomycetes</taxon>
        <taxon>Kitasatosporales</taxon>
        <taxon>Streptomycetaceae</taxon>
        <taxon>Streptomyces</taxon>
    </lineage>
</organism>
<accession>A0A5C4UP42</accession>
<keyword evidence="2" id="KW-1185">Reference proteome</keyword>
<dbReference type="InterPro" id="IPR027417">
    <property type="entry name" value="P-loop_NTPase"/>
</dbReference>
<reference evidence="1 2" key="1">
    <citation type="submission" date="2019-06" db="EMBL/GenBank/DDBJ databases">
        <title>Draft genome of Streptomyces sedi sp. JCM16909.</title>
        <authorList>
            <person name="Klykleung N."/>
            <person name="Tanasupawat S."/>
            <person name="Kudo T."/>
            <person name="Yuki M."/>
            <person name="Ohkuma M."/>
        </authorList>
    </citation>
    <scope>NUCLEOTIDE SEQUENCE [LARGE SCALE GENOMIC DNA]</scope>
    <source>
        <strain evidence="1 2">JCM 16909</strain>
    </source>
</reference>
<dbReference type="AlphaFoldDB" id="A0A5C4UP42"/>
<name>A0A5C4UP42_9ACTN</name>
<gene>
    <name evidence="1" type="ORF">FH715_26625</name>
</gene>
<dbReference type="SUPFAM" id="SSF52540">
    <property type="entry name" value="P-loop containing nucleoside triphosphate hydrolases"/>
    <property type="match status" value="1"/>
</dbReference>
<evidence type="ECO:0000313" key="1">
    <source>
        <dbReference type="EMBL" id="TNM25165.1"/>
    </source>
</evidence>